<dbReference type="EMBL" id="AP022660">
    <property type="protein sequence ID" value="BCA48816.1"/>
    <property type="molecule type" value="Genomic_DNA"/>
</dbReference>
<dbReference type="Proteomes" id="UP000460317">
    <property type="component" value="Unassembled WGS sequence"/>
</dbReference>
<evidence type="ECO:0000313" key="16">
    <source>
        <dbReference type="Proteomes" id="UP000436825"/>
    </source>
</evidence>
<proteinExistence type="inferred from homology"/>
<dbReference type="EMBL" id="JAQNVG010000011">
    <property type="protein sequence ID" value="MDC2235771.1"/>
    <property type="molecule type" value="Genomic_DNA"/>
</dbReference>
<dbReference type="InterPro" id="IPR012944">
    <property type="entry name" value="SusD_RagB_dom"/>
</dbReference>
<dbReference type="InterPro" id="IPR011990">
    <property type="entry name" value="TPR-like_helical_dom_sf"/>
</dbReference>
<reference evidence="16 17" key="1">
    <citation type="journal article" date="2019" name="Nat. Med.">
        <title>A library of human gut bacterial isolates paired with longitudinal multiomics data enables mechanistic microbiome research.</title>
        <authorList>
            <person name="Poyet M."/>
            <person name="Groussin M."/>
            <person name="Gibbons S.M."/>
            <person name="Avila-Pacheco J."/>
            <person name="Jiang X."/>
            <person name="Kearney S.M."/>
            <person name="Perrotta A.R."/>
            <person name="Berdy B."/>
            <person name="Zhao S."/>
            <person name="Lieberman T.D."/>
            <person name="Swanson P.K."/>
            <person name="Smith M."/>
            <person name="Roesemann S."/>
            <person name="Alexander J.E."/>
            <person name="Rich S.A."/>
            <person name="Livny J."/>
            <person name="Vlamakis H."/>
            <person name="Clish C."/>
            <person name="Bullock K."/>
            <person name="Deik A."/>
            <person name="Scott J."/>
            <person name="Pierce K.A."/>
            <person name="Xavier R.J."/>
            <person name="Alm E.J."/>
        </authorList>
    </citation>
    <scope>NUCLEOTIDE SEQUENCE [LARGE SCALE GENOMIC DNA]</scope>
    <source>
        <strain evidence="12 16">BIOML-A160</strain>
        <strain evidence="11 18">BIOML-A165</strain>
        <strain evidence="10 17">BIOML-A188</strain>
    </source>
</reference>
<feature type="chain" id="PRO_5002964776" evidence="6">
    <location>
        <begin position="27"/>
        <end position="683"/>
    </location>
</feature>
<evidence type="ECO:0000256" key="5">
    <source>
        <dbReference type="ARBA" id="ARBA00023237"/>
    </source>
</evidence>
<organism evidence="12 16">
    <name type="scientific">Bacteroides thetaiotaomicron</name>
    <dbReference type="NCBI Taxonomy" id="818"/>
    <lineage>
        <taxon>Bacteria</taxon>
        <taxon>Pseudomonadati</taxon>
        <taxon>Bacteroidota</taxon>
        <taxon>Bacteroidia</taxon>
        <taxon>Bacteroidales</taxon>
        <taxon>Bacteroidaceae</taxon>
        <taxon>Bacteroides</taxon>
    </lineage>
</organism>
<feature type="domain" description="RagB/SusD" evidence="7">
    <location>
        <begin position="338"/>
        <end position="681"/>
    </location>
</feature>
<reference evidence="13" key="4">
    <citation type="submission" date="2022-10" db="EMBL/GenBank/DDBJ databases">
        <title>Human gut microbiome strain richness.</title>
        <authorList>
            <person name="Chen-Liaw A."/>
        </authorList>
    </citation>
    <scope>NUCLEOTIDE SEQUENCE</scope>
    <source>
        <strain evidence="13">1001283st1_A3_1001283B150304_161114</strain>
    </source>
</reference>
<dbReference type="GO" id="GO:0009279">
    <property type="term" value="C:cell outer membrane"/>
    <property type="evidence" value="ECO:0007669"/>
    <property type="project" value="UniProtKB-SubCell"/>
</dbReference>
<dbReference type="EMBL" id="WCSY01000004">
    <property type="protein sequence ID" value="KAB4314776.1"/>
    <property type="molecule type" value="Genomic_DNA"/>
</dbReference>
<evidence type="ECO:0000313" key="11">
    <source>
        <dbReference type="EMBL" id="KAB4452834.1"/>
    </source>
</evidence>
<dbReference type="Proteomes" id="UP000440614">
    <property type="component" value="Unassembled WGS sequence"/>
</dbReference>
<evidence type="ECO:0000259" key="7">
    <source>
        <dbReference type="Pfam" id="PF07980"/>
    </source>
</evidence>
<dbReference type="EMBL" id="WCSB01000007">
    <property type="protein sequence ID" value="KAB4452834.1"/>
    <property type="molecule type" value="Genomic_DNA"/>
</dbReference>
<evidence type="ECO:0000256" key="1">
    <source>
        <dbReference type="ARBA" id="ARBA00004442"/>
    </source>
</evidence>
<evidence type="ECO:0000313" key="13">
    <source>
        <dbReference type="EMBL" id="MDC2235771.1"/>
    </source>
</evidence>
<evidence type="ECO:0000313" key="9">
    <source>
        <dbReference type="EMBL" id="BCA48816.1"/>
    </source>
</evidence>
<evidence type="ECO:0000313" key="18">
    <source>
        <dbReference type="Proteomes" id="UP000460317"/>
    </source>
</evidence>
<feature type="signal peptide" evidence="6">
    <location>
        <begin position="1"/>
        <end position="26"/>
    </location>
</feature>
<dbReference type="Proteomes" id="UP001156216">
    <property type="component" value="Chromosome"/>
</dbReference>
<evidence type="ECO:0000313" key="15">
    <source>
        <dbReference type="EMBL" id="UYU73144.1"/>
    </source>
</evidence>
<feature type="domain" description="SusD-like N-terminal" evidence="8">
    <location>
        <begin position="48"/>
        <end position="231"/>
    </location>
</feature>
<dbReference type="EMBL" id="CP083680">
    <property type="protein sequence ID" value="UYU67076.1"/>
    <property type="molecule type" value="Genomic_DNA"/>
</dbReference>
<dbReference type="Proteomes" id="UP001156218">
    <property type="component" value="Chromosome"/>
</dbReference>
<dbReference type="EMBL" id="WCRW01000003">
    <property type="protein sequence ID" value="KAB4457703.1"/>
    <property type="molecule type" value="Genomic_DNA"/>
</dbReference>
<dbReference type="Gene3D" id="1.25.40.390">
    <property type="match status" value="1"/>
</dbReference>
<evidence type="ECO:0000256" key="2">
    <source>
        <dbReference type="ARBA" id="ARBA00006275"/>
    </source>
</evidence>
<evidence type="ECO:0000313" key="20">
    <source>
        <dbReference type="Proteomes" id="UP001156218"/>
    </source>
</evidence>
<dbReference type="PROSITE" id="PS51257">
    <property type="entry name" value="PROKAR_LIPOPROTEIN"/>
    <property type="match status" value="1"/>
</dbReference>
<evidence type="ECO:0000256" key="6">
    <source>
        <dbReference type="SAM" id="SignalP"/>
    </source>
</evidence>
<evidence type="ECO:0000313" key="17">
    <source>
        <dbReference type="Proteomes" id="UP000440614"/>
    </source>
</evidence>
<sequence>MKNRIKILLGAVIGSSLLLSSCNFLDVDNYFQATFKEDSIFHSMKNAEGYLWNTPTRFPDAGAIWGNSWNPGETASDEIAVRWQTNEFWGAQFSVGTVNGRNLRQDIWYSMYVVVARCNRMLENIDKVSDMTEADRRRYIGYVHFMRGYAYYHLLMNYGPLLIVGDEVLGTSESAEYYDRERSTYDESVDYICNEFKLATQGIYGPTEQSISYSDRPTKGAALALIARLRLFQASPLFNGGDAARLCFSNWKRKSDGADYVNQTYDPDRWAVAAAAAKQVINMEYYSLFTVAPDNQYPYPLADNVPTAPFPDGAGGIDPYHSFADMFNGEGIIQTNKEFIWAMASQNVTNYTHHSFPVKFGGWGGMSVPQRVVDCFLMMDGRDIHNASADYPYVADLSQTIGTNKVLGNYQLRGDVPKMYDNRSARFYASIGFPGRLWTMSSASSDATYVNQQFWYSHDDTQAGLAGAGNNVNDYNISGYTPVKFVHPDDSWSSGKGSVKGAFVTQPKPFAIIRYAEVLLEYVEALNRVTGTVTVTTPDMTGTDVEVTVSRDIQEMAKYFNMIRYRVGLPGPALGDFNEVERFEQIIRNERQVELFNEGYRYFDTRRWGTYLTEDANTSNWQGLDVQKDRTDVAGNPGFWNIVTIDQQNIRDRVALPKMVFMPISHSELLKVPSMDQNPGWDR</sequence>
<keyword evidence="5" id="KW-0998">Cell outer membrane</keyword>
<accession>A0A139JSE7</accession>
<evidence type="ECO:0000313" key="19">
    <source>
        <dbReference type="Proteomes" id="UP000500882"/>
    </source>
</evidence>
<dbReference type="EMBL" id="CP083681">
    <property type="protein sequence ID" value="UYU73144.1"/>
    <property type="molecule type" value="Genomic_DNA"/>
</dbReference>
<gene>
    <name evidence="9" type="ORF">BatF92_07580</name>
    <name evidence="12" type="ORF">GAN75_05775</name>
    <name evidence="11" type="ORF">GAN93_09420</name>
    <name evidence="10" type="ORF">GAO51_05300</name>
    <name evidence="15" type="ORF">KQP59_08570</name>
    <name evidence="14" type="ORF">KQP68_02005</name>
    <name evidence="13" type="ORF">PO127_08425</name>
</gene>
<comment type="subcellular location">
    <subcellularLocation>
        <location evidence="1">Cell outer membrane</location>
    </subcellularLocation>
</comment>
<keyword evidence="4" id="KW-0472">Membrane</keyword>
<dbReference type="Proteomes" id="UP001217776">
    <property type="component" value="Unassembled WGS sequence"/>
</dbReference>
<dbReference type="AlphaFoldDB" id="A0A139JSE7"/>
<evidence type="ECO:0000313" key="10">
    <source>
        <dbReference type="EMBL" id="KAB4314776.1"/>
    </source>
</evidence>
<dbReference type="Pfam" id="PF07980">
    <property type="entry name" value="SusD_RagB"/>
    <property type="match status" value="1"/>
</dbReference>
<accession>C6IL90</accession>
<dbReference type="Proteomes" id="UP000500882">
    <property type="component" value="Chromosome"/>
</dbReference>
<dbReference type="SUPFAM" id="SSF48452">
    <property type="entry name" value="TPR-like"/>
    <property type="match status" value="1"/>
</dbReference>
<evidence type="ECO:0000259" key="8">
    <source>
        <dbReference type="Pfam" id="PF14322"/>
    </source>
</evidence>
<evidence type="ECO:0000256" key="3">
    <source>
        <dbReference type="ARBA" id="ARBA00022729"/>
    </source>
</evidence>
<comment type="similarity">
    <text evidence="2">Belongs to the SusD family.</text>
</comment>
<reference evidence="9 19" key="2">
    <citation type="submission" date="2020-02" db="EMBL/GenBank/DDBJ databases">
        <title>Whole-genome sequencing and comparative analysis of the genomes of Bacteroides thetaiotaomicron and Escherichia coli isolated from a healthy resident in Vietnam.</title>
        <authorList>
            <person name="Mohsin M."/>
            <person name="Tanaka K."/>
            <person name="Kawahara R."/>
            <person name="Kondo S."/>
            <person name="Noguchi H."/>
            <person name="Motooka D."/>
            <person name="Nakamura S."/>
            <person name="Khong D.T."/>
            <person name="Nguyen T.N."/>
            <person name="Tran H.T."/>
            <person name="Yamamoto Y."/>
        </authorList>
    </citation>
    <scope>NUCLEOTIDE SEQUENCE [LARGE SCALE GENOMIC DNA]</scope>
    <source>
        <strain evidence="9 19">F9-2</strain>
    </source>
</reference>
<dbReference type="InterPro" id="IPR033985">
    <property type="entry name" value="SusD-like_N"/>
</dbReference>
<name>A0A139JSE7_BACT4</name>
<evidence type="ECO:0000313" key="14">
    <source>
        <dbReference type="EMBL" id="UYU67076.1"/>
    </source>
</evidence>
<keyword evidence="3 6" id="KW-0732">Signal</keyword>
<reference evidence="14 20" key="3">
    <citation type="submission" date="2021-06" db="EMBL/GenBank/DDBJ databases">
        <title>Interrogation of the integrated mobile genetic elements in gut-associated Bacteroides with a consensus prediction approach.</title>
        <authorList>
            <person name="Campbell D.E."/>
            <person name="Leigh J.R."/>
            <person name="Kim T."/>
            <person name="England W."/>
            <person name="Whitaker R.J."/>
            <person name="Degnan P.H."/>
        </authorList>
    </citation>
    <scope>NUCLEOTIDE SEQUENCE [LARGE SCALE GENOMIC DNA]</scope>
    <source>
        <strain evidence="15">VPI-BTDOT2</strain>
        <strain evidence="14 20">WAL8669</strain>
    </source>
</reference>
<dbReference type="RefSeq" id="WP_008764461.1">
    <property type="nucleotide sequence ID" value="NZ_AP022660.1"/>
</dbReference>
<dbReference type="Proteomes" id="UP000436825">
    <property type="component" value="Unassembled WGS sequence"/>
</dbReference>
<protein>
    <submittedName>
        <fullName evidence="9 12">Membrane protein</fullName>
    </submittedName>
</protein>
<evidence type="ECO:0000313" key="12">
    <source>
        <dbReference type="EMBL" id="KAB4457703.1"/>
    </source>
</evidence>
<dbReference type="Pfam" id="PF14322">
    <property type="entry name" value="SusD-like_3"/>
    <property type="match status" value="1"/>
</dbReference>
<evidence type="ECO:0000256" key="4">
    <source>
        <dbReference type="ARBA" id="ARBA00023136"/>
    </source>
</evidence>